<evidence type="ECO:0000313" key="2">
    <source>
        <dbReference type="Proteomes" id="UP000232638"/>
    </source>
</evidence>
<gene>
    <name evidence="1" type="ORF">THSYN_10030</name>
</gene>
<dbReference type="GO" id="GO:0003677">
    <property type="term" value="F:DNA binding"/>
    <property type="evidence" value="ECO:0007669"/>
    <property type="project" value="InterPro"/>
</dbReference>
<dbReference type="SUPFAM" id="SSF50118">
    <property type="entry name" value="Cell growth inhibitor/plasmid maintenance toxic component"/>
    <property type="match status" value="1"/>
</dbReference>
<dbReference type="AlphaFoldDB" id="A0A2K8U6N0"/>
<reference evidence="1 2" key="1">
    <citation type="submission" date="2017-03" db="EMBL/GenBank/DDBJ databases">
        <title>Complete genome sequence of Candidatus 'Thiodictyon syntrophicum' sp. nov. strain Cad16T, a photolithoautotroph purple sulfur bacterium isolated from an alpine meromictic lake.</title>
        <authorList>
            <person name="Luedin S.M."/>
            <person name="Pothier J.F."/>
            <person name="Danza F."/>
            <person name="Storelli N."/>
            <person name="Wittwer M."/>
            <person name="Tonolla M."/>
        </authorList>
    </citation>
    <scope>NUCLEOTIDE SEQUENCE [LARGE SCALE GENOMIC DNA]</scope>
    <source>
        <strain evidence="1 2">Cad16T</strain>
    </source>
</reference>
<dbReference type="Gene3D" id="2.30.30.110">
    <property type="match status" value="1"/>
</dbReference>
<dbReference type="GO" id="GO:0006402">
    <property type="term" value="P:mRNA catabolic process"/>
    <property type="evidence" value="ECO:0007669"/>
    <property type="project" value="TreeGrafter"/>
</dbReference>
<dbReference type="InterPro" id="IPR003477">
    <property type="entry name" value="PemK-like"/>
</dbReference>
<dbReference type="GO" id="GO:0004521">
    <property type="term" value="F:RNA endonuclease activity"/>
    <property type="evidence" value="ECO:0007669"/>
    <property type="project" value="TreeGrafter"/>
</dbReference>
<accession>A0A2K8U6N0</accession>
<protein>
    <submittedName>
        <fullName evidence="1">Transcriptional modulator of MazE/toxin MazF</fullName>
    </submittedName>
</protein>
<dbReference type="GO" id="GO:0016075">
    <property type="term" value="P:rRNA catabolic process"/>
    <property type="evidence" value="ECO:0007669"/>
    <property type="project" value="TreeGrafter"/>
</dbReference>
<keyword evidence="2" id="KW-1185">Reference proteome</keyword>
<dbReference type="PANTHER" id="PTHR33988">
    <property type="entry name" value="ENDORIBONUCLEASE MAZF-RELATED"/>
    <property type="match status" value="1"/>
</dbReference>
<sequence>MTAACRGEVWLVDLGLAAKIRPCLVMSVPTEDTDRALVTVVPHTTALRGSRFEVTVSARYLKVGGFDAQGIVTIPAVRLIRRLGVLSAAQMRSVEAGLCLWLGIGFV</sequence>
<dbReference type="Proteomes" id="UP000232638">
    <property type="component" value="Chromosome"/>
</dbReference>
<evidence type="ECO:0000313" key="1">
    <source>
        <dbReference type="EMBL" id="AUB81258.1"/>
    </source>
</evidence>
<dbReference type="OrthoDB" id="4729354at2"/>
<organism evidence="1 2">
    <name type="scientific">Candidatus Thiodictyon syntrophicum</name>
    <dbReference type="NCBI Taxonomy" id="1166950"/>
    <lineage>
        <taxon>Bacteria</taxon>
        <taxon>Pseudomonadati</taxon>
        <taxon>Pseudomonadota</taxon>
        <taxon>Gammaproteobacteria</taxon>
        <taxon>Chromatiales</taxon>
        <taxon>Chromatiaceae</taxon>
        <taxon>Thiodictyon</taxon>
    </lineage>
</organism>
<name>A0A2K8U6N0_9GAMM</name>
<proteinExistence type="predicted"/>
<dbReference type="InterPro" id="IPR011067">
    <property type="entry name" value="Plasmid_toxin/cell-grow_inhib"/>
</dbReference>
<dbReference type="KEGG" id="tsy:THSYN_10030"/>
<dbReference type="RefSeq" id="WP_100919033.1">
    <property type="nucleotide sequence ID" value="NZ_CP020370.1"/>
</dbReference>
<dbReference type="EMBL" id="CP020370">
    <property type="protein sequence ID" value="AUB81258.1"/>
    <property type="molecule type" value="Genomic_DNA"/>
</dbReference>
<dbReference type="Pfam" id="PF02452">
    <property type="entry name" value="PemK_toxin"/>
    <property type="match status" value="1"/>
</dbReference>